<evidence type="ECO:0000256" key="2">
    <source>
        <dbReference type="ARBA" id="ARBA00007727"/>
    </source>
</evidence>
<keyword evidence="15" id="KW-1185">Reference proteome</keyword>
<feature type="domain" description="Trichome birefringence-like C-terminal" evidence="12">
    <location>
        <begin position="97"/>
        <end position="228"/>
    </location>
</feature>
<accession>A0A453AV50</accession>
<dbReference type="InterPro" id="IPR025846">
    <property type="entry name" value="TBL_N"/>
</dbReference>
<feature type="region of interest" description="Disordered" evidence="11">
    <location>
        <begin position="265"/>
        <end position="305"/>
    </location>
</feature>
<evidence type="ECO:0000259" key="12">
    <source>
        <dbReference type="Pfam" id="PF13839"/>
    </source>
</evidence>
<evidence type="ECO:0000256" key="9">
    <source>
        <dbReference type="ARBA" id="ARBA00023157"/>
    </source>
</evidence>
<name>A0A453AV50_AEGTS</name>
<evidence type="ECO:0000256" key="11">
    <source>
        <dbReference type="SAM" id="MobiDB-lite"/>
    </source>
</evidence>
<comment type="similarity">
    <text evidence="2">Belongs to the PC-esterase family. TBL subfamily.</text>
</comment>
<evidence type="ECO:0000256" key="3">
    <source>
        <dbReference type="ARBA" id="ARBA00022679"/>
    </source>
</evidence>
<dbReference type="Pfam" id="PF13839">
    <property type="entry name" value="PC-Esterase"/>
    <property type="match status" value="1"/>
</dbReference>
<evidence type="ECO:0000256" key="4">
    <source>
        <dbReference type="ARBA" id="ARBA00022692"/>
    </source>
</evidence>
<keyword evidence="8" id="KW-0472">Membrane</keyword>
<proteinExistence type="inferred from homology"/>
<dbReference type="GO" id="GO:1990538">
    <property type="term" value="F:xylan O-acetyltransferase activity"/>
    <property type="evidence" value="ECO:0007669"/>
    <property type="project" value="UniProtKB-ARBA"/>
</dbReference>
<comment type="subcellular location">
    <subcellularLocation>
        <location evidence="1">Golgi apparatus membrane</location>
        <topology evidence="1">Single-pass type II membrane protein</topology>
    </subcellularLocation>
</comment>
<dbReference type="PANTHER" id="PTHR32285">
    <property type="entry name" value="PROTEIN TRICHOME BIREFRINGENCE-LIKE 9-RELATED"/>
    <property type="match status" value="1"/>
</dbReference>
<dbReference type="Proteomes" id="UP000015105">
    <property type="component" value="Chromosome 2D"/>
</dbReference>
<protein>
    <submittedName>
        <fullName evidence="14">Uncharacterized protein</fullName>
    </submittedName>
</protein>
<dbReference type="AlphaFoldDB" id="A0A453AV50"/>
<evidence type="ECO:0000256" key="10">
    <source>
        <dbReference type="ARBA" id="ARBA00023180"/>
    </source>
</evidence>
<keyword evidence="6" id="KW-1133">Transmembrane helix</keyword>
<dbReference type="InterPro" id="IPR029962">
    <property type="entry name" value="TBL"/>
</dbReference>
<evidence type="ECO:0000259" key="13">
    <source>
        <dbReference type="Pfam" id="PF14416"/>
    </source>
</evidence>
<reference evidence="14" key="3">
    <citation type="journal article" date="2017" name="Nature">
        <title>Genome sequence of the progenitor of the wheat D genome Aegilops tauschii.</title>
        <authorList>
            <person name="Luo M.C."/>
            <person name="Gu Y.Q."/>
            <person name="Puiu D."/>
            <person name="Wang H."/>
            <person name="Twardziok S.O."/>
            <person name="Deal K.R."/>
            <person name="Huo N."/>
            <person name="Zhu T."/>
            <person name="Wang L."/>
            <person name="Wang Y."/>
            <person name="McGuire P.E."/>
            <person name="Liu S."/>
            <person name="Long H."/>
            <person name="Ramasamy R.K."/>
            <person name="Rodriguez J.C."/>
            <person name="Van S.L."/>
            <person name="Yuan L."/>
            <person name="Wang Z."/>
            <person name="Xia Z."/>
            <person name="Xiao L."/>
            <person name="Anderson O.D."/>
            <person name="Ouyang S."/>
            <person name="Liang Y."/>
            <person name="Zimin A.V."/>
            <person name="Pertea G."/>
            <person name="Qi P."/>
            <person name="Bennetzen J.L."/>
            <person name="Dai X."/>
            <person name="Dawson M.W."/>
            <person name="Muller H.G."/>
            <person name="Kugler K."/>
            <person name="Rivarola-Duarte L."/>
            <person name="Spannagl M."/>
            <person name="Mayer K.F.X."/>
            <person name="Lu F.H."/>
            <person name="Bevan M.W."/>
            <person name="Leroy P."/>
            <person name="Li P."/>
            <person name="You F.M."/>
            <person name="Sun Q."/>
            <person name="Liu Z."/>
            <person name="Lyons E."/>
            <person name="Wicker T."/>
            <person name="Salzberg S.L."/>
            <person name="Devos K.M."/>
            <person name="Dvorak J."/>
        </authorList>
    </citation>
    <scope>NUCLEOTIDE SEQUENCE [LARGE SCALE GENOMIC DNA]</scope>
    <source>
        <strain evidence="14">cv. AL8/78</strain>
    </source>
</reference>
<dbReference type="Pfam" id="PF14416">
    <property type="entry name" value="PMR5N"/>
    <property type="match status" value="1"/>
</dbReference>
<reference evidence="14" key="5">
    <citation type="journal article" date="2021" name="G3 (Bethesda)">
        <title>Aegilops tauschii genome assembly Aet v5.0 features greater sequence contiguity and improved annotation.</title>
        <authorList>
            <person name="Wang L."/>
            <person name="Zhu T."/>
            <person name="Rodriguez J.C."/>
            <person name="Deal K.R."/>
            <person name="Dubcovsky J."/>
            <person name="McGuire P.E."/>
            <person name="Lux T."/>
            <person name="Spannagl M."/>
            <person name="Mayer K.F.X."/>
            <person name="Baldrich P."/>
            <person name="Meyers B.C."/>
            <person name="Huo N."/>
            <person name="Gu Y.Q."/>
            <person name="Zhou H."/>
            <person name="Devos K.M."/>
            <person name="Bennetzen J.L."/>
            <person name="Unver T."/>
            <person name="Budak H."/>
            <person name="Gulick P.J."/>
            <person name="Galiba G."/>
            <person name="Kalapos B."/>
            <person name="Nelson D.R."/>
            <person name="Li P."/>
            <person name="You F.M."/>
            <person name="Luo M.C."/>
            <person name="Dvorak J."/>
        </authorList>
    </citation>
    <scope>NUCLEOTIDE SEQUENCE [LARGE SCALE GENOMIC DNA]</scope>
    <source>
        <strain evidence="14">cv. AL8/78</strain>
    </source>
</reference>
<evidence type="ECO:0000313" key="14">
    <source>
        <dbReference type="EnsemblPlants" id="AET2Gv20269400.3"/>
    </source>
</evidence>
<keyword evidence="4" id="KW-0812">Transmembrane</keyword>
<dbReference type="Gramene" id="AET2Gv20269400.3">
    <property type="protein sequence ID" value="AET2Gv20269400.3"/>
    <property type="gene ID" value="AET2Gv20269400"/>
</dbReference>
<reference evidence="14" key="4">
    <citation type="submission" date="2019-03" db="UniProtKB">
        <authorList>
            <consortium name="EnsemblPlants"/>
        </authorList>
    </citation>
    <scope>IDENTIFICATION</scope>
</reference>
<evidence type="ECO:0000313" key="15">
    <source>
        <dbReference type="Proteomes" id="UP000015105"/>
    </source>
</evidence>
<keyword evidence="10" id="KW-0325">Glycoprotein</keyword>
<keyword evidence="3" id="KW-0808">Transferase</keyword>
<keyword evidence="7" id="KW-0333">Golgi apparatus</keyword>
<sequence>AARLAGEVSVVVRARAGAVVLTTDGDAAVDNARRYCGHVDHDGMLTDGEWVREEAGVAPLYDSRECPFVDVGFQCRENGRPDDGYARWRWRPRRCELPRFDAEKLLEVLRNRRLVFVGDSIGRNQWESMLCMLSSAVADAGASVREEHGSPITKHKGFLSFRFLRHNLTVEHYRSPYLVRRGGRPRRAPRHVRSTLQLRAMDSRAHLWKGADVLVFNSGHWWNHDRLQQLYVCFMDRLKWLLLGFHGLTLLCQALLLPGRQEAEAGHERGGGLPEGHGHSARMGPEGGGRQQDPGRVQNLLAGAQ</sequence>
<reference evidence="15" key="2">
    <citation type="journal article" date="2017" name="Nat. Plants">
        <title>The Aegilops tauschii genome reveals multiple impacts of transposons.</title>
        <authorList>
            <person name="Zhao G."/>
            <person name="Zou C."/>
            <person name="Li K."/>
            <person name="Wang K."/>
            <person name="Li T."/>
            <person name="Gao L."/>
            <person name="Zhang X."/>
            <person name="Wang H."/>
            <person name="Yang Z."/>
            <person name="Liu X."/>
            <person name="Jiang W."/>
            <person name="Mao L."/>
            <person name="Kong X."/>
            <person name="Jiao Y."/>
            <person name="Jia J."/>
        </authorList>
    </citation>
    <scope>NUCLEOTIDE SEQUENCE [LARGE SCALE GENOMIC DNA]</scope>
    <source>
        <strain evidence="15">cv. AL8/78</strain>
    </source>
</reference>
<evidence type="ECO:0000256" key="1">
    <source>
        <dbReference type="ARBA" id="ARBA00004323"/>
    </source>
</evidence>
<evidence type="ECO:0000256" key="7">
    <source>
        <dbReference type="ARBA" id="ARBA00023034"/>
    </source>
</evidence>
<keyword evidence="9" id="KW-1015">Disulfide bond</keyword>
<evidence type="ECO:0000256" key="6">
    <source>
        <dbReference type="ARBA" id="ARBA00022989"/>
    </source>
</evidence>
<dbReference type="PANTHER" id="PTHR32285:SF29">
    <property type="entry name" value="OS07G0656000 PROTEIN"/>
    <property type="match status" value="1"/>
</dbReference>
<dbReference type="InterPro" id="IPR026057">
    <property type="entry name" value="TBL_C"/>
</dbReference>
<organism evidence="14 15">
    <name type="scientific">Aegilops tauschii subsp. strangulata</name>
    <name type="common">Goatgrass</name>
    <dbReference type="NCBI Taxonomy" id="200361"/>
    <lineage>
        <taxon>Eukaryota</taxon>
        <taxon>Viridiplantae</taxon>
        <taxon>Streptophyta</taxon>
        <taxon>Embryophyta</taxon>
        <taxon>Tracheophyta</taxon>
        <taxon>Spermatophyta</taxon>
        <taxon>Magnoliopsida</taxon>
        <taxon>Liliopsida</taxon>
        <taxon>Poales</taxon>
        <taxon>Poaceae</taxon>
        <taxon>BOP clade</taxon>
        <taxon>Pooideae</taxon>
        <taxon>Triticodae</taxon>
        <taxon>Triticeae</taxon>
        <taxon>Triticinae</taxon>
        <taxon>Aegilops</taxon>
    </lineage>
</organism>
<keyword evidence="5" id="KW-0735">Signal-anchor</keyword>
<feature type="domain" description="Trichome birefringence-like N-terminal" evidence="13">
    <location>
        <begin position="45"/>
        <end position="96"/>
    </location>
</feature>
<reference evidence="15" key="1">
    <citation type="journal article" date="2014" name="Science">
        <title>Ancient hybridizations among the ancestral genomes of bread wheat.</title>
        <authorList>
            <consortium name="International Wheat Genome Sequencing Consortium,"/>
            <person name="Marcussen T."/>
            <person name="Sandve S.R."/>
            <person name="Heier L."/>
            <person name="Spannagl M."/>
            <person name="Pfeifer M."/>
            <person name="Jakobsen K.S."/>
            <person name="Wulff B.B."/>
            <person name="Steuernagel B."/>
            <person name="Mayer K.F."/>
            <person name="Olsen O.A."/>
        </authorList>
    </citation>
    <scope>NUCLEOTIDE SEQUENCE [LARGE SCALE GENOMIC DNA]</scope>
    <source>
        <strain evidence="15">cv. AL8/78</strain>
    </source>
</reference>
<evidence type="ECO:0000256" key="8">
    <source>
        <dbReference type="ARBA" id="ARBA00023136"/>
    </source>
</evidence>
<evidence type="ECO:0000256" key="5">
    <source>
        <dbReference type="ARBA" id="ARBA00022968"/>
    </source>
</evidence>
<dbReference type="GO" id="GO:0000139">
    <property type="term" value="C:Golgi membrane"/>
    <property type="evidence" value="ECO:0007669"/>
    <property type="project" value="UniProtKB-SubCell"/>
</dbReference>
<dbReference type="EnsemblPlants" id="AET2Gv20269400.3">
    <property type="protein sequence ID" value="AET2Gv20269400.3"/>
    <property type="gene ID" value="AET2Gv20269400"/>
</dbReference>